<dbReference type="InterPro" id="IPR017853">
    <property type="entry name" value="GH"/>
</dbReference>
<evidence type="ECO:0000256" key="1">
    <source>
        <dbReference type="SAM" id="SignalP"/>
    </source>
</evidence>
<evidence type="ECO:0000259" key="2">
    <source>
        <dbReference type="Pfam" id="PF02836"/>
    </source>
</evidence>
<dbReference type="SUPFAM" id="SSF51445">
    <property type="entry name" value="(Trans)glycosidases"/>
    <property type="match status" value="1"/>
</dbReference>
<feature type="domain" description="Glycoside hydrolase family 2 catalytic" evidence="2">
    <location>
        <begin position="84"/>
        <end position="177"/>
    </location>
</feature>
<dbReference type="GO" id="GO:0005975">
    <property type="term" value="P:carbohydrate metabolic process"/>
    <property type="evidence" value="ECO:0007669"/>
    <property type="project" value="InterPro"/>
</dbReference>
<accession>A0A7W3YCR7</accession>
<dbReference type="InterPro" id="IPR006103">
    <property type="entry name" value="Glyco_hydro_2_cat"/>
</dbReference>
<evidence type="ECO:0000313" key="3">
    <source>
        <dbReference type="EMBL" id="MBB1086984.1"/>
    </source>
</evidence>
<dbReference type="RefSeq" id="WP_182667777.1">
    <property type="nucleotide sequence ID" value="NZ_JACHTE010000001.1"/>
</dbReference>
<gene>
    <name evidence="3" type="ORF">H4F99_00620</name>
</gene>
<keyword evidence="4" id="KW-1185">Reference proteome</keyword>
<dbReference type="Gene3D" id="2.60.40.10">
    <property type="entry name" value="Immunoglobulins"/>
    <property type="match status" value="1"/>
</dbReference>
<dbReference type="GO" id="GO:0004553">
    <property type="term" value="F:hydrolase activity, hydrolyzing O-glycosyl compounds"/>
    <property type="evidence" value="ECO:0007669"/>
    <property type="project" value="InterPro"/>
</dbReference>
<dbReference type="InterPro" id="IPR013783">
    <property type="entry name" value="Ig-like_fold"/>
</dbReference>
<protein>
    <recommendedName>
        <fullName evidence="2">Glycoside hydrolase family 2 catalytic domain-containing protein</fullName>
    </recommendedName>
</protein>
<dbReference type="AlphaFoldDB" id="A0A7W3YCR7"/>
<feature type="signal peptide" evidence="1">
    <location>
        <begin position="1"/>
        <end position="25"/>
    </location>
</feature>
<evidence type="ECO:0000313" key="4">
    <source>
        <dbReference type="Proteomes" id="UP000552587"/>
    </source>
</evidence>
<sequence>MIARRRRTTAFTALAVLSTLATAGAAEVRVVETTGGHRLEVDGTPFRIRGAGLGDGPMARLAGRGANAVRTWRIPADPGEARALLDEAERLGLKVALGLDMVPPRRGFDYGDPATVAAQQARLGEQVRRWRGHPALLMWVVGNELNLHNEDPAVWDAVETVASMIHALDPDHPVTTTLAGFDEALIGEVKARVPSLDLLAVQLYGDLGGFPARLRAAGWDGPYVVTEWGPTGHWESPLTAWGAPIEDTATRKAELLLGRHAMNLGPDHASGLGDFVFLWGDKQERTPTWYGLLLPDGKATPAVDAMERIWTGRWPSRRAPATGPLRIDGQDAHANITLVPGQEVVASIAASDPDGDPLRHAWRVMQESEATSVGGDPEATPRILDLAFEPMGAGEVRFAAPTGPGHYRLFVEIDDGSDRAAYANLPFRVVD</sequence>
<keyword evidence="1" id="KW-0732">Signal</keyword>
<dbReference type="Gene3D" id="3.20.20.80">
    <property type="entry name" value="Glycosidases"/>
    <property type="match status" value="1"/>
</dbReference>
<dbReference type="EMBL" id="JACHTE010000001">
    <property type="protein sequence ID" value="MBB1086984.1"/>
    <property type="molecule type" value="Genomic_DNA"/>
</dbReference>
<name>A0A7W3YCR7_9GAMM</name>
<feature type="chain" id="PRO_5031455716" description="Glycoside hydrolase family 2 catalytic domain-containing protein" evidence="1">
    <location>
        <begin position="26"/>
        <end position="431"/>
    </location>
</feature>
<proteinExistence type="predicted"/>
<reference evidence="3 4" key="1">
    <citation type="submission" date="2020-07" db="EMBL/GenBank/DDBJ databases">
        <authorList>
            <person name="Xu S."/>
            <person name="Li A."/>
        </authorList>
    </citation>
    <scope>NUCLEOTIDE SEQUENCE [LARGE SCALE GENOMIC DNA]</scope>
    <source>
        <strain evidence="3 4">SG-8</strain>
    </source>
</reference>
<organism evidence="3 4">
    <name type="scientific">Marilutibacter penaei</name>
    <dbReference type="NCBI Taxonomy" id="2759900"/>
    <lineage>
        <taxon>Bacteria</taxon>
        <taxon>Pseudomonadati</taxon>
        <taxon>Pseudomonadota</taxon>
        <taxon>Gammaproteobacteria</taxon>
        <taxon>Lysobacterales</taxon>
        <taxon>Lysobacteraceae</taxon>
        <taxon>Marilutibacter</taxon>
    </lineage>
</organism>
<comment type="caution">
    <text evidence="3">The sequence shown here is derived from an EMBL/GenBank/DDBJ whole genome shotgun (WGS) entry which is preliminary data.</text>
</comment>
<dbReference type="Proteomes" id="UP000552587">
    <property type="component" value="Unassembled WGS sequence"/>
</dbReference>
<dbReference type="Pfam" id="PF02836">
    <property type="entry name" value="Glyco_hydro_2_C"/>
    <property type="match status" value="1"/>
</dbReference>